<feature type="signal peptide" evidence="1">
    <location>
        <begin position="1"/>
        <end position="26"/>
    </location>
</feature>
<comment type="caution">
    <text evidence="2">The sequence shown here is derived from an EMBL/GenBank/DDBJ whole genome shotgun (WGS) entry which is preliminary data.</text>
</comment>
<evidence type="ECO:0000256" key="1">
    <source>
        <dbReference type="SAM" id="SignalP"/>
    </source>
</evidence>
<dbReference type="AlphaFoldDB" id="A0A8H7Z9Z2"/>
<proteinExistence type="predicted"/>
<dbReference type="Proteomes" id="UP000670092">
    <property type="component" value="Unassembled WGS sequence"/>
</dbReference>
<sequence length="106" mass="11923">MMLSSPKNNAWLVHFAFVMRAMPVQSDQAPQYAASEKKPKTKKENCQGELKTGKLCLYNYRSSIWLSSLGEAPLALQVLSQEEGDGIQVQLTLKKPLVKTDSYIYL</sequence>
<protein>
    <submittedName>
        <fullName evidence="2">Short-chain enoyl-CoA hydratase</fullName>
    </submittedName>
</protein>
<keyword evidence="1" id="KW-0732">Signal</keyword>
<feature type="chain" id="PRO_5034362754" evidence="1">
    <location>
        <begin position="27"/>
        <end position="106"/>
    </location>
</feature>
<gene>
    <name evidence="2" type="ORF">I7I52_04155</name>
</gene>
<reference evidence="2 3" key="1">
    <citation type="submission" date="2021-01" db="EMBL/GenBank/DDBJ databases">
        <title>Chromosome-level genome assembly of a human fungal pathogen reveals clustering of transcriptionally co-regulated genes.</title>
        <authorList>
            <person name="Voorhies M."/>
            <person name="Cohen S."/>
            <person name="Shea T.P."/>
            <person name="Petrus S."/>
            <person name="Munoz J.F."/>
            <person name="Poplawski S."/>
            <person name="Goldman W.E."/>
            <person name="Michael T."/>
            <person name="Cuomo C.A."/>
            <person name="Sil A."/>
            <person name="Beyhan S."/>
        </authorList>
    </citation>
    <scope>NUCLEOTIDE SEQUENCE [LARGE SCALE GENOMIC DNA]</scope>
    <source>
        <strain evidence="2 3">G184AR</strain>
    </source>
</reference>
<evidence type="ECO:0000313" key="3">
    <source>
        <dbReference type="Proteomes" id="UP000670092"/>
    </source>
</evidence>
<dbReference type="VEuPathDB" id="FungiDB:I7I52_04155"/>
<name>A0A8H7Z9Z2_AJECA</name>
<dbReference type="EMBL" id="JAEVHI010000001">
    <property type="protein sequence ID" value="KAG5305481.1"/>
    <property type="molecule type" value="Genomic_DNA"/>
</dbReference>
<accession>A0A8H7Z9Z2</accession>
<evidence type="ECO:0000313" key="2">
    <source>
        <dbReference type="EMBL" id="KAG5305481.1"/>
    </source>
</evidence>
<organism evidence="2 3">
    <name type="scientific">Ajellomyces capsulatus</name>
    <name type="common">Darling's disease fungus</name>
    <name type="synonym">Histoplasma capsulatum</name>
    <dbReference type="NCBI Taxonomy" id="5037"/>
    <lineage>
        <taxon>Eukaryota</taxon>
        <taxon>Fungi</taxon>
        <taxon>Dikarya</taxon>
        <taxon>Ascomycota</taxon>
        <taxon>Pezizomycotina</taxon>
        <taxon>Eurotiomycetes</taxon>
        <taxon>Eurotiomycetidae</taxon>
        <taxon>Onygenales</taxon>
        <taxon>Ajellomycetaceae</taxon>
        <taxon>Histoplasma</taxon>
    </lineage>
</organism>